<keyword evidence="8" id="KW-1185">Reference proteome</keyword>
<gene>
    <name evidence="7" type="ORF">DY262_01815</name>
</gene>
<dbReference type="RefSeq" id="WP_116957268.1">
    <property type="nucleotide sequence ID" value="NZ_QVLS01000001.1"/>
</dbReference>
<name>A0A372EPN8_9BURK</name>
<dbReference type="EMBL" id="QVLS01000001">
    <property type="protein sequence ID" value="RFP82588.1"/>
    <property type="molecule type" value="Genomic_DNA"/>
</dbReference>
<dbReference type="Gene3D" id="1.10.357.10">
    <property type="entry name" value="Tetracycline Repressor, domain 2"/>
    <property type="match status" value="1"/>
</dbReference>
<sequence>MSSGAASSASPARKSRGASEAARAPLTPDTWIEAATGVLVDQGIDHVRVDLLAQHLGVTRGSFYWHFKDREDLLRRVLQAWRETATENLTVRLESANEDPMEQLRGVLSLPFRGRAAARAARIELAIRAWARRDQMARFAVDEADSSRIGYIAQLFSALGFPVVEARSRAFLLYSYVVSESLMPSLSTPAQKDDRRRFAERLFTQKLGAAG</sequence>
<evidence type="ECO:0000313" key="7">
    <source>
        <dbReference type="EMBL" id="RFP82588.1"/>
    </source>
</evidence>
<dbReference type="PROSITE" id="PS50977">
    <property type="entry name" value="HTH_TETR_2"/>
    <property type="match status" value="1"/>
</dbReference>
<dbReference type="InterPro" id="IPR009057">
    <property type="entry name" value="Homeodomain-like_sf"/>
</dbReference>
<evidence type="ECO:0000256" key="2">
    <source>
        <dbReference type="ARBA" id="ARBA00023125"/>
    </source>
</evidence>
<reference evidence="7 8" key="1">
    <citation type="submission" date="2018-08" db="EMBL/GenBank/DDBJ databases">
        <title>Hydrogenophaga sp. LA-38 isolated from sludge.</title>
        <authorList>
            <person name="Im W.-T."/>
        </authorList>
    </citation>
    <scope>NUCLEOTIDE SEQUENCE [LARGE SCALE GENOMIC DNA]</scope>
    <source>
        <strain evidence="7 8">LA-38</strain>
    </source>
</reference>
<feature type="DNA-binding region" description="H-T-H motif" evidence="4">
    <location>
        <begin position="48"/>
        <end position="67"/>
    </location>
</feature>
<dbReference type="InterPro" id="IPR001647">
    <property type="entry name" value="HTH_TetR"/>
</dbReference>
<evidence type="ECO:0000256" key="3">
    <source>
        <dbReference type="ARBA" id="ARBA00023163"/>
    </source>
</evidence>
<evidence type="ECO:0000256" key="5">
    <source>
        <dbReference type="SAM" id="MobiDB-lite"/>
    </source>
</evidence>
<proteinExistence type="predicted"/>
<dbReference type="InterPro" id="IPR050109">
    <property type="entry name" value="HTH-type_TetR-like_transc_reg"/>
</dbReference>
<evidence type="ECO:0000259" key="6">
    <source>
        <dbReference type="PROSITE" id="PS50977"/>
    </source>
</evidence>
<evidence type="ECO:0000256" key="4">
    <source>
        <dbReference type="PROSITE-ProRule" id="PRU00335"/>
    </source>
</evidence>
<protein>
    <submittedName>
        <fullName evidence="7">TetR/AcrR family transcriptional regulator</fullName>
    </submittedName>
</protein>
<feature type="domain" description="HTH tetR-type" evidence="6">
    <location>
        <begin position="25"/>
        <end position="85"/>
    </location>
</feature>
<keyword evidence="3" id="KW-0804">Transcription</keyword>
<evidence type="ECO:0000313" key="8">
    <source>
        <dbReference type="Proteomes" id="UP000261931"/>
    </source>
</evidence>
<dbReference type="SUPFAM" id="SSF46689">
    <property type="entry name" value="Homeodomain-like"/>
    <property type="match status" value="1"/>
</dbReference>
<dbReference type="PANTHER" id="PTHR30055:SF234">
    <property type="entry name" value="HTH-TYPE TRANSCRIPTIONAL REGULATOR BETI"/>
    <property type="match status" value="1"/>
</dbReference>
<dbReference type="Proteomes" id="UP000261931">
    <property type="component" value="Unassembled WGS sequence"/>
</dbReference>
<dbReference type="PANTHER" id="PTHR30055">
    <property type="entry name" value="HTH-TYPE TRANSCRIPTIONAL REGULATOR RUTR"/>
    <property type="match status" value="1"/>
</dbReference>
<accession>A0A372EPN8</accession>
<dbReference type="GO" id="GO:0000976">
    <property type="term" value="F:transcription cis-regulatory region binding"/>
    <property type="evidence" value="ECO:0007669"/>
    <property type="project" value="TreeGrafter"/>
</dbReference>
<dbReference type="GO" id="GO:0003700">
    <property type="term" value="F:DNA-binding transcription factor activity"/>
    <property type="evidence" value="ECO:0007669"/>
    <property type="project" value="TreeGrafter"/>
</dbReference>
<comment type="caution">
    <text evidence="7">The sequence shown here is derived from an EMBL/GenBank/DDBJ whole genome shotgun (WGS) entry which is preliminary data.</text>
</comment>
<organism evidence="7 8">
    <name type="scientific">Hydrogenophaga borbori</name>
    <dbReference type="NCBI Taxonomy" id="2294117"/>
    <lineage>
        <taxon>Bacteria</taxon>
        <taxon>Pseudomonadati</taxon>
        <taxon>Pseudomonadota</taxon>
        <taxon>Betaproteobacteria</taxon>
        <taxon>Burkholderiales</taxon>
        <taxon>Comamonadaceae</taxon>
        <taxon>Hydrogenophaga</taxon>
    </lineage>
</organism>
<dbReference type="PRINTS" id="PR00455">
    <property type="entry name" value="HTHTETR"/>
</dbReference>
<dbReference type="AlphaFoldDB" id="A0A372EPN8"/>
<keyword evidence="2 4" id="KW-0238">DNA-binding</keyword>
<keyword evidence="1" id="KW-0805">Transcription regulation</keyword>
<feature type="region of interest" description="Disordered" evidence="5">
    <location>
        <begin position="1"/>
        <end position="23"/>
    </location>
</feature>
<evidence type="ECO:0000256" key="1">
    <source>
        <dbReference type="ARBA" id="ARBA00023015"/>
    </source>
</evidence>
<feature type="compositionally biased region" description="Low complexity" evidence="5">
    <location>
        <begin position="1"/>
        <end position="12"/>
    </location>
</feature>
<dbReference type="Pfam" id="PF00440">
    <property type="entry name" value="TetR_N"/>
    <property type="match status" value="1"/>
</dbReference>